<evidence type="ECO:0000256" key="1">
    <source>
        <dbReference type="SAM" id="Coils"/>
    </source>
</evidence>
<reference evidence="2 3" key="1">
    <citation type="journal article" date="2015" name="Genome Announc.">
        <title>Expanding the biotechnology potential of lactobacilli through comparative genomics of 213 strains and associated genera.</title>
        <authorList>
            <person name="Sun Z."/>
            <person name="Harris H.M."/>
            <person name="McCann A."/>
            <person name="Guo C."/>
            <person name="Argimon S."/>
            <person name="Zhang W."/>
            <person name="Yang X."/>
            <person name="Jeffery I.B."/>
            <person name="Cooney J.C."/>
            <person name="Kagawa T.F."/>
            <person name="Liu W."/>
            <person name="Song Y."/>
            <person name="Salvetti E."/>
            <person name="Wrobel A."/>
            <person name="Rasinkangas P."/>
            <person name="Parkhill J."/>
            <person name="Rea M.C."/>
            <person name="O'Sullivan O."/>
            <person name="Ritari J."/>
            <person name="Douillard F.P."/>
            <person name="Paul Ross R."/>
            <person name="Yang R."/>
            <person name="Briner A.E."/>
            <person name="Felis G.E."/>
            <person name="de Vos W.M."/>
            <person name="Barrangou R."/>
            <person name="Klaenhammer T.R."/>
            <person name="Caufield P.W."/>
            <person name="Cui Y."/>
            <person name="Zhang H."/>
            <person name="O'Toole P.W."/>
        </authorList>
    </citation>
    <scope>NUCLEOTIDE SEQUENCE [LARGE SCALE GENOMIC DNA]</scope>
    <source>
        <strain evidence="2 3">DSM 20253</strain>
    </source>
</reference>
<comment type="caution">
    <text evidence="2">The sequence shown here is derived from an EMBL/GenBank/DDBJ whole genome shotgun (WGS) entry which is preliminary data.</text>
</comment>
<keyword evidence="1" id="KW-0175">Coiled coil</keyword>
<sequence>MAQKQIYFYDGQKVFDHSELIDAGAKVPANATEVRPADGLYEPRTFNGSEWVGVSREEWLKNRPEQEPLEPSEQDKMIADLTKQLAKATQTATAAQSAVAELTKKVAELKGAEA</sequence>
<protein>
    <submittedName>
        <fullName evidence="2">Uncharacterized protein</fullName>
    </submittedName>
</protein>
<name>A0A0R2CMU9_9LACO</name>
<dbReference type="EMBL" id="AYYI01000105">
    <property type="protein sequence ID" value="KRM92872.1"/>
    <property type="molecule type" value="Genomic_DNA"/>
</dbReference>
<feature type="coiled-coil region" evidence="1">
    <location>
        <begin position="78"/>
        <end position="112"/>
    </location>
</feature>
<organism evidence="2 3">
    <name type="scientific">Loigolactobacillus rennini DSM 20253</name>
    <dbReference type="NCBI Taxonomy" id="1423796"/>
    <lineage>
        <taxon>Bacteria</taxon>
        <taxon>Bacillati</taxon>
        <taxon>Bacillota</taxon>
        <taxon>Bacilli</taxon>
        <taxon>Lactobacillales</taxon>
        <taxon>Lactobacillaceae</taxon>
        <taxon>Loigolactobacillus</taxon>
    </lineage>
</organism>
<dbReference type="AlphaFoldDB" id="A0A0R2CMU9"/>
<dbReference type="STRING" id="1423796.FC24_GL000888"/>
<accession>A0A0R2CMU9</accession>
<dbReference type="Proteomes" id="UP000051638">
    <property type="component" value="Unassembled WGS sequence"/>
</dbReference>
<proteinExistence type="predicted"/>
<evidence type="ECO:0000313" key="3">
    <source>
        <dbReference type="Proteomes" id="UP000051638"/>
    </source>
</evidence>
<keyword evidence="3" id="KW-1185">Reference proteome</keyword>
<dbReference type="PATRIC" id="fig|1423796.3.peg.909"/>
<gene>
    <name evidence="2" type="ORF">FC24_GL000888</name>
</gene>
<dbReference type="RefSeq" id="WP_057874894.1">
    <property type="nucleotide sequence ID" value="NZ_AYYI01000105.1"/>
</dbReference>
<evidence type="ECO:0000313" key="2">
    <source>
        <dbReference type="EMBL" id="KRM92872.1"/>
    </source>
</evidence>
<dbReference type="OrthoDB" id="2405460at2"/>